<feature type="domain" description="Aminotransferase class V" evidence="11">
    <location>
        <begin position="2"/>
        <end position="356"/>
    </location>
</feature>
<dbReference type="InterPro" id="IPR015424">
    <property type="entry name" value="PyrdxlP-dep_Trfase"/>
</dbReference>
<evidence type="ECO:0000256" key="5">
    <source>
        <dbReference type="ARBA" id="ARBA00022723"/>
    </source>
</evidence>
<dbReference type="PANTHER" id="PTHR11601">
    <property type="entry name" value="CYSTEINE DESULFURYLASE FAMILY MEMBER"/>
    <property type="match status" value="1"/>
</dbReference>
<evidence type="ECO:0000256" key="9">
    <source>
        <dbReference type="ARBA" id="ARBA00050776"/>
    </source>
</evidence>
<proteinExistence type="inferred from homology"/>
<dbReference type="EMBL" id="JADKPV010000001">
    <property type="protein sequence ID" value="MBF4500126.1"/>
    <property type="molecule type" value="Genomic_DNA"/>
</dbReference>
<keyword evidence="7" id="KW-0408">Iron</keyword>
<dbReference type="AlphaFoldDB" id="A0A8J7KDJ8"/>
<evidence type="ECO:0000256" key="3">
    <source>
        <dbReference type="ARBA" id="ARBA00012239"/>
    </source>
</evidence>
<dbReference type="GO" id="GO:0031071">
    <property type="term" value="F:cysteine desulfurase activity"/>
    <property type="evidence" value="ECO:0007669"/>
    <property type="project" value="UniProtKB-EC"/>
</dbReference>
<evidence type="ECO:0000256" key="10">
    <source>
        <dbReference type="RuleBase" id="RU004504"/>
    </source>
</evidence>
<protein>
    <recommendedName>
        <fullName evidence="3">cysteine desulfurase</fullName>
        <ecNumber evidence="3">2.8.1.7</ecNumber>
    </recommendedName>
</protein>
<dbReference type="InterPro" id="IPR015421">
    <property type="entry name" value="PyrdxlP-dep_Trfase_major"/>
</dbReference>
<dbReference type="PANTHER" id="PTHR11601:SF34">
    <property type="entry name" value="CYSTEINE DESULFURASE"/>
    <property type="match status" value="1"/>
</dbReference>
<dbReference type="GO" id="GO:0051536">
    <property type="term" value="F:iron-sulfur cluster binding"/>
    <property type="evidence" value="ECO:0007669"/>
    <property type="project" value="UniProtKB-KW"/>
</dbReference>
<keyword evidence="13" id="KW-1185">Reference proteome</keyword>
<evidence type="ECO:0000256" key="4">
    <source>
        <dbReference type="ARBA" id="ARBA00022679"/>
    </source>
</evidence>
<keyword evidence="8" id="KW-0411">Iron-sulfur</keyword>
<dbReference type="FunFam" id="3.40.640.10:FF:000084">
    <property type="entry name" value="IscS-like cysteine desulfurase"/>
    <property type="match status" value="1"/>
</dbReference>
<dbReference type="NCBIfam" id="NF002806">
    <property type="entry name" value="PRK02948.1"/>
    <property type="match status" value="1"/>
</dbReference>
<dbReference type="InterPro" id="IPR000192">
    <property type="entry name" value="Aminotrans_V_dom"/>
</dbReference>
<evidence type="ECO:0000256" key="2">
    <source>
        <dbReference type="ARBA" id="ARBA00006490"/>
    </source>
</evidence>
<dbReference type="EC" id="2.8.1.7" evidence="3"/>
<dbReference type="PROSITE" id="PS00595">
    <property type="entry name" value="AA_TRANSFER_CLASS_5"/>
    <property type="match status" value="1"/>
</dbReference>
<comment type="caution">
    <text evidence="12">The sequence shown here is derived from an EMBL/GenBank/DDBJ whole genome shotgun (WGS) entry which is preliminary data.</text>
</comment>
<keyword evidence="6" id="KW-0663">Pyridoxal phosphate</keyword>
<reference evidence="12" key="1">
    <citation type="submission" date="2020-11" db="EMBL/GenBank/DDBJ databases">
        <title>Multidrug resistant novel bacterium Savagea serpentis sp. nov., isolated from the scats of a vine snake (Ahaetulla nasuta).</title>
        <authorList>
            <person name="Venkata Ramana V."/>
            <person name="Vikas Patil S."/>
            <person name="Yogita Lugani V."/>
        </authorList>
    </citation>
    <scope>NUCLEOTIDE SEQUENCE</scope>
    <source>
        <strain evidence="12">SN6</strain>
    </source>
</reference>
<name>A0A8J7KDJ8_9BACL</name>
<sequence length="376" mass="41384">MIYLDYAATTPMKREVMEAYMHTAEMVIGNASSLHSYGREAKRVLNEARKEIARKIGARPNEIIFTSGGTEADNLAVFGLAKALRSKGCHIITTEIEHQAILQPMKQLEEEGFAITYLPVDTSGFVQLEDVERALQEDTIFVSIMFGNNEVGSMQPISEIGQLLKERDIPFHTDAVQAYGTVKIDVEEMHIDALTASAHKIGGPKGIGFLYVRSELPLMAHQVGGNQERKLRGGTENIPAIAAFAEAVRSLHHFDQDKMNDVTERFLNELAKCPIQYEMNSPEQRLAHIVNIYFPHITVDHLLARLDLEGVAISSGSACTAGAVEASHVLVAMFGEGERANSSVRISFGEETTLEEATASAQIIGRVVETFQRGKE</sequence>
<evidence type="ECO:0000259" key="11">
    <source>
        <dbReference type="Pfam" id="PF00266"/>
    </source>
</evidence>
<keyword evidence="5" id="KW-0479">Metal-binding</keyword>
<dbReference type="RefSeq" id="WP_194561584.1">
    <property type="nucleotide sequence ID" value="NZ_JADKPV010000001.1"/>
</dbReference>
<gene>
    <name evidence="12" type="ORF">IRY55_02025</name>
</gene>
<keyword evidence="4" id="KW-0808">Transferase</keyword>
<dbReference type="SUPFAM" id="SSF53383">
    <property type="entry name" value="PLP-dependent transferases"/>
    <property type="match status" value="1"/>
</dbReference>
<evidence type="ECO:0000313" key="13">
    <source>
        <dbReference type="Proteomes" id="UP000622653"/>
    </source>
</evidence>
<dbReference type="InterPro" id="IPR015422">
    <property type="entry name" value="PyrdxlP-dep_Trfase_small"/>
</dbReference>
<dbReference type="Gene3D" id="3.40.640.10">
    <property type="entry name" value="Type I PLP-dependent aspartate aminotransferase-like (Major domain)"/>
    <property type="match status" value="1"/>
</dbReference>
<evidence type="ECO:0000256" key="8">
    <source>
        <dbReference type="ARBA" id="ARBA00023014"/>
    </source>
</evidence>
<dbReference type="InterPro" id="IPR020578">
    <property type="entry name" value="Aminotrans_V_PyrdxlP_BS"/>
</dbReference>
<evidence type="ECO:0000256" key="7">
    <source>
        <dbReference type="ARBA" id="ARBA00023004"/>
    </source>
</evidence>
<comment type="similarity">
    <text evidence="2">Belongs to the class-V pyridoxal-phosphate-dependent aminotransferase family. NifS/IscS subfamily.</text>
</comment>
<dbReference type="GO" id="GO:0046872">
    <property type="term" value="F:metal ion binding"/>
    <property type="evidence" value="ECO:0007669"/>
    <property type="project" value="UniProtKB-KW"/>
</dbReference>
<dbReference type="Gene3D" id="1.10.260.50">
    <property type="match status" value="1"/>
</dbReference>
<dbReference type="InterPro" id="IPR016454">
    <property type="entry name" value="Cysteine_dSase"/>
</dbReference>
<dbReference type="Pfam" id="PF00266">
    <property type="entry name" value="Aminotran_5"/>
    <property type="match status" value="1"/>
</dbReference>
<evidence type="ECO:0000313" key="12">
    <source>
        <dbReference type="EMBL" id="MBF4500126.1"/>
    </source>
</evidence>
<comment type="cofactor">
    <cofactor evidence="1 10">
        <name>pyridoxal 5'-phosphate</name>
        <dbReference type="ChEBI" id="CHEBI:597326"/>
    </cofactor>
</comment>
<evidence type="ECO:0000256" key="1">
    <source>
        <dbReference type="ARBA" id="ARBA00001933"/>
    </source>
</evidence>
<organism evidence="12 13">
    <name type="scientific">Savagea serpentis</name>
    <dbReference type="NCBI Taxonomy" id="2785297"/>
    <lineage>
        <taxon>Bacteria</taxon>
        <taxon>Bacillati</taxon>
        <taxon>Bacillota</taxon>
        <taxon>Bacilli</taxon>
        <taxon>Bacillales</taxon>
        <taxon>Caryophanaceae</taxon>
        <taxon>Savagea</taxon>
    </lineage>
</organism>
<comment type="catalytic activity">
    <reaction evidence="9">
        <text>(sulfur carrier)-H + L-cysteine = (sulfur carrier)-SH + L-alanine</text>
        <dbReference type="Rhea" id="RHEA:43892"/>
        <dbReference type="Rhea" id="RHEA-COMP:14737"/>
        <dbReference type="Rhea" id="RHEA-COMP:14739"/>
        <dbReference type="ChEBI" id="CHEBI:29917"/>
        <dbReference type="ChEBI" id="CHEBI:35235"/>
        <dbReference type="ChEBI" id="CHEBI:57972"/>
        <dbReference type="ChEBI" id="CHEBI:64428"/>
        <dbReference type="EC" id="2.8.1.7"/>
    </reaction>
</comment>
<dbReference type="Proteomes" id="UP000622653">
    <property type="component" value="Unassembled WGS sequence"/>
</dbReference>
<evidence type="ECO:0000256" key="6">
    <source>
        <dbReference type="ARBA" id="ARBA00022898"/>
    </source>
</evidence>
<dbReference type="PIRSF" id="PIRSF005572">
    <property type="entry name" value="NifS"/>
    <property type="match status" value="1"/>
</dbReference>
<accession>A0A8J7KDJ8</accession>
<dbReference type="Gene3D" id="3.90.1150.10">
    <property type="entry name" value="Aspartate Aminotransferase, domain 1"/>
    <property type="match status" value="1"/>
</dbReference>